<dbReference type="InterPro" id="IPR036691">
    <property type="entry name" value="Endo/exonu/phosph_ase_sf"/>
</dbReference>
<dbReference type="Gene3D" id="3.60.10.10">
    <property type="entry name" value="Endonuclease/exonuclease/phosphatase"/>
    <property type="match status" value="1"/>
</dbReference>
<dbReference type="Proteomes" id="UP000233837">
    <property type="component" value="Unassembled WGS sequence"/>
</dbReference>
<dbReference type="SUPFAM" id="SSF56219">
    <property type="entry name" value="DNase I-like"/>
    <property type="match status" value="1"/>
</dbReference>
<name>A0A2I0VZV1_9ASPA</name>
<proteinExistence type="predicted"/>
<gene>
    <name evidence="1" type="ORF">MA16_Dca002196</name>
</gene>
<organism evidence="1 2">
    <name type="scientific">Dendrobium catenatum</name>
    <dbReference type="NCBI Taxonomy" id="906689"/>
    <lineage>
        <taxon>Eukaryota</taxon>
        <taxon>Viridiplantae</taxon>
        <taxon>Streptophyta</taxon>
        <taxon>Embryophyta</taxon>
        <taxon>Tracheophyta</taxon>
        <taxon>Spermatophyta</taxon>
        <taxon>Magnoliopsida</taxon>
        <taxon>Liliopsida</taxon>
        <taxon>Asparagales</taxon>
        <taxon>Orchidaceae</taxon>
        <taxon>Epidendroideae</taxon>
        <taxon>Malaxideae</taxon>
        <taxon>Dendrobiinae</taxon>
        <taxon>Dendrobium</taxon>
    </lineage>
</organism>
<evidence type="ECO:0000313" key="1">
    <source>
        <dbReference type="EMBL" id="PKU68928.1"/>
    </source>
</evidence>
<protein>
    <submittedName>
        <fullName evidence="1">Uncharacterized protein</fullName>
    </submittedName>
</protein>
<accession>A0A2I0VZV1</accession>
<reference evidence="1 2" key="1">
    <citation type="journal article" date="2016" name="Sci. Rep.">
        <title>The Dendrobium catenatum Lindl. genome sequence provides insights into polysaccharide synthase, floral development and adaptive evolution.</title>
        <authorList>
            <person name="Zhang G.Q."/>
            <person name="Xu Q."/>
            <person name="Bian C."/>
            <person name="Tsai W.C."/>
            <person name="Yeh C.M."/>
            <person name="Liu K.W."/>
            <person name="Yoshida K."/>
            <person name="Zhang L.S."/>
            <person name="Chang S.B."/>
            <person name="Chen F."/>
            <person name="Shi Y."/>
            <person name="Su Y.Y."/>
            <person name="Zhang Y.Q."/>
            <person name="Chen L.J."/>
            <person name="Yin Y."/>
            <person name="Lin M."/>
            <person name="Huang H."/>
            <person name="Deng H."/>
            <person name="Wang Z.W."/>
            <person name="Zhu S.L."/>
            <person name="Zhao X."/>
            <person name="Deng C."/>
            <person name="Niu S.C."/>
            <person name="Huang J."/>
            <person name="Wang M."/>
            <person name="Liu G.H."/>
            <person name="Yang H.J."/>
            <person name="Xiao X.J."/>
            <person name="Hsiao Y.Y."/>
            <person name="Wu W.L."/>
            <person name="Chen Y.Y."/>
            <person name="Mitsuda N."/>
            <person name="Ohme-Takagi M."/>
            <person name="Luo Y.B."/>
            <person name="Van de Peer Y."/>
            <person name="Liu Z.J."/>
        </authorList>
    </citation>
    <scope>NUCLEOTIDE SEQUENCE [LARGE SCALE GENOMIC DNA]</scope>
    <source>
        <tissue evidence="1">The whole plant</tissue>
    </source>
</reference>
<dbReference type="EMBL" id="KZ503041">
    <property type="protein sequence ID" value="PKU68928.1"/>
    <property type="molecule type" value="Genomic_DNA"/>
</dbReference>
<keyword evidence="2" id="KW-1185">Reference proteome</keyword>
<dbReference type="STRING" id="906689.A0A2I0VZV1"/>
<sequence length="481" mass="56061">MDQATASKTRPSVARVLVEVDITKKYAKEVWVGSKTYDYLQKVDFEKVPKFCTHCKSHRHVVVECFKLHPELKKPTIEMAFTWYRSSMWKRLDRLLFNNDWVNHPHITHVQHLSRTLSDHAPLLMQISENITKPSFAFRFQNMWINHVDFLNVVATNWNANVFPDNHIIGMARLWAKLSRLKQALRWWNKHVFKNIFDNIKEAEGKVVELESVLVDNYSEENISKLENAKLSLFQLQNQEEIFWKQKTSIAWTTEGDRNTSFLHAMVNKNRMRNQIHKIVDPQGIVCDTEQLVINLGIAYFQNMFNSSKSKLPINNASVIPKMVDEDVNAMLIHSPTEDEVWNTIKGMNGDSVSGPDGFTTKFFVKTWDIIKYDIIDAVHDFFKGTPYPKFFSSTNIVLIPKKDNPNYLNDFRAISLCTFFNKLVAKILAYRLSSILANIISINQTGFFKGRNIFDNILLAQEMVHDLNAKVTWWKYFVQT</sequence>
<reference evidence="1 2" key="2">
    <citation type="journal article" date="2017" name="Nature">
        <title>The Apostasia genome and the evolution of orchids.</title>
        <authorList>
            <person name="Zhang G.Q."/>
            <person name="Liu K.W."/>
            <person name="Li Z."/>
            <person name="Lohaus R."/>
            <person name="Hsiao Y.Y."/>
            <person name="Niu S.C."/>
            <person name="Wang J.Y."/>
            <person name="Lin Y.C."/>
            <person name="Xu Q."/>
            <person name="Chen L.J."/>
            <person name="Yoshida K."/>
            <person name="Fujiwara S."/>
            <person name="Wang Z.W."/>
            <person name="Zhang Y.Q."/>
            <person name="Mitsuda N."/>
            <person name="Wang M."/>
            <person name="Liu G.H."/>
            <person name="Pecoraro L."/>
            <person name="Huang H.X."/>
            <person name="Xiao X.J."/>
            <person name="Lin M."/>
            <person name="Wu X.Y."/>
            <person name="Wu W.L."/>
            <person name="Chen Y.Y."/>
            <person name="Chang S.B."/>
            <person name="Sakamoto S."/>
            <person name="Ohme-Takagi M."/>
            <person name="Yagi M."/>
            <person name="Zeng S.J."/>
            <person name="Shen C.Y."/>
            <person name="Yeh C.M."/>
            <person name="Luo Y.B."/>
            <person name="Tsai W.C."/>
            <person name="Van de Peer Y."/>
            <person name="Liu Z.J."/>
        </authorList>
    </citation>
    <scope>NUCLEOTIDE SEQUENCE [LARGE SCALE GENOMIC DNA]</scope>
    <source>
        <tissue evidence="1">The whole plant</tissue>
    </source>
</reference>
<dbReference type="InterPro" id="IPR052343">
    <property type="entry name" value="Retrotransposon-Effector_Assoc"/>
</dbReference>
<evidence type="ECO:0000313" key="2">
    <source>
        <dbReference type="Proteomes" id="UP000233837"/>
    </source>
</evidence>
<dbReference type="AlphaFoldDB" id="A0A2I0VZV1"/>
<dbReference type="PANTHER" id="PTHR46890:SF48">
    <property type="entry name" value="RNA-DIRECTED DNA POLYMERASE"/>
    <property type="match status" value="1"/>
</dbReference>
<dbReference type="PANTHER" id="PTHR46890">
    <property type="entry name" value="NON-LTR RETROLELEMENT REVERSE TRANSCRIPTASE-LIKE PROTEIN-RELATED"/>
    <property type="match status" value="1"/>
</dbReference>